<dbReference type="SUPFAM" id="SSF48726">
    <property type="entry name" value="Immunoglobulin"/>
    <property type="match status" value="3"/>
</dbReference>
<comment type="caution">
    <text evidence="11">The sequence shown here is derived from an EMBL/GenBank/DDBJ whole genome shotgun (WGS) entry which is preliminary data.</text>
</comment>
<evidence type="ECO:0000256" key="3">
    <source>
        <dbReference type="ARBA" id="ARBA00022729"/>
    </source>
</evidence>
<feature type="domain" description="Ig-like" evidence="10">
    <location>
        <begin position="227"/>
        <end position="321"/>
    </location>
</feature>
<dbReference type="InterPro" id="IPR003598">
    <property type="entry name" value="Ig_sub2"/>
</dbReference>
<evidence type="ECO:0000256" key="7">
    <source>
        <dbReference type="ARBA" id="ARBA00023180"/>
    </source>
</evidence>
<dbReference type="CDD" id="cd00096">
    <property type="entry name" value="Ig"/>
    <property type="match status" value="1"/>
</dbReference>
<dbReference type="AlphaFoldDB" id="A0AAV6TXC9"/>
<feature type="chain" id="PRO_5043316532" description="Ig-like domain-containing protein" evidence="9">
    <location>
        <begin position="26"/>
        <end position="406"/>
    </location>
</feature>
<keyword evidence="2" id="KW-1003">Cell membrane</keyword>
<dbReference type="PANTHER" id="PTHR12231:SF253">
    <property type="entry name" value="DPR-INTERACTING PROTEIN ETA, ISOFORM B-RELATED"/>
    <property type="match status" value="1"/>
</dbReference>
<evidence type="ECO:0000313" key="11">
    <source>
        <dbReference type="EMBL" id="KAG8176126.1"/>
    </source>
</evidence>
<evidence type="ECO:0000256" key="5">
    <source>
        <dbReference type="ARBA" id="ARBA00023136"/>
    </source>
</evidence>
<proteinExistence type="predicted"/>
<reference evidence="11 12" key="1">
    <citation type="journal article" date="2022" name="Nat. Ecol. Evol.">
        <title>A masculinizing supergene underlies an exaggerated male reproductive morph in a spider.</title>
        <authorList>
            <person name="Hendrickx F."/>
            <person name="De Corte Z."/>
            <person name="Sonet G."/>
            <person name="Van Belleghem S.M."/>
            <person name="Kostlbacher S."/>
            <person name="Vangestel C."/>
        </authorList>
    </citation>
    <scope>NUCLEOTIDE SEQUENCE [LARGE SCALE GENOMIC DNA]</scope>
    <source>
        <strain evidence="11">W744_W776</strain>
    </source>
</reference>
<evidence type="ECO:0000256" key="2">
    <source>
        <dbReference type="ARBA" id="ARBA00022475"/>
    </source>
</evidence>
<dbReference type="Pfam" id="PF07686">
    <property type="entry name" value="V-set"/>
    <property type="match status" value="1"/>
</dbReference>
<keyword evidence="6" id="KW-1015">Disulfide bond</keyword>
<keyword evidence="8" id="KW-0393">Immunoglobulin domain</keyword>
<dbReference type="PANTHER" id="PTHR12231">
    <property type="entry name" value="CTX-RELATED TYPE I TRANSMEMBRANE PROTEIN"/>
    <property type="match status" value="1"/>
</dbReference>
<dbReference type="SMART" id="SM00409">
    <property type="entry name" value="IG"/>
    <property type="match status" value="3"/>
</dbReference>
<evidence type="ECO:0000256" key="1">
    <source>
        <dbReference type="ARBA" id="ARBA00004236"/>
    </source>
</evidence>
<dbReference type="FunFam" id="2.60.40.10:FF:000328">
    <property type="entry name" value="CLUMA_CG000981, isoform A"/>
    <property type="match status" value="1"/>
</dbReference>
<accession>A0AAV6TXC9</accession>
<dbReference type="SMART" id="SM00408">
    <property type="entry name" value="IGc2"/>
    <property type="match status" value="3"/>
</dbReference>
<comment type="subcellular location">
    <subcellularLocation>
        <location evidence="1">Cell membrane</location>
    </subcellularLocation>
</comment>
<dbReference type="InterPro" id="IPR003599">
    <property type="entry name" value="Ig_sub"/>
</dbReference>
<keyword evidence="7" id="KW-0325">Glycoprotein</keyword>
<evidence type="ECO:0000259" key="10">
    <source>
        <dbReference type="PROSITE" id="PS50835"/>
    </source>
</evidence>
<feature type="signal peptide" evidence="9">
    <location>
        <begin position="1"/>
        <end position="25"/>
    </location>
</feature>
<dbReference type="InterPro" id="IPR007110">
    <property type="entry name" value="Ig-like_dom"/>
</dbReference>
<dbReference type="Proteomes" id="UP000827092">
    <property type="component" value="Unassembled WGS sequence"/>
</dbReference>
<dbReference type="Pfam" id="PF13927">
    <property type="entry name" value="Ig_3"/>
    <property type="match status" value="2"/>
</dbReference>
<evidence type="ECO:0000256" key="6">
    <source>
        <dbReference type="ARBA" id="ARBA00023157"/>
    </source>
</evidence>
<gene>
    <name evidence="11" type="ORF">JTE90_014080</name>
</gene>
<protein>
    <recommendedName>
        <fullName evidence="10">Ig-like domain-containing protein</fullName>
    </recommendedName>
</protein>
<keyword evidence="12" id="KW-1185">Reference proteome</keyword>
<sequence>MLAAGEIGWVMVFLCGAMLFSNSTGHHPSMPTFAGPMTSLTVAKGRDATLKCVVDNLGDYRVAWVHVDKQTLLTIHTHVITRNKRVSVSHYSYRTWLLHLRNAEQEDAGYYMCQVNTQPMISQVGYLDIVVPPEFINEVVNRNMSVAENANITLSCKATGNPLPKIKWKREDGQPIIVSTQKVDMYDGEELVLNKISRQSMGAYLCIASNGVPPAISRRMYIDITFPPMIWIPNQLVGASEHQTISLECNTEAHPTATNFWVRDDHVVGKSDHKYETQQEVNGYKASMRLVINNIVPSDYGTYRCVSKNALGETAGSVNLYRIKSTTSYNRNIPLTSTQSGKEIPVIRDEVEKVSYEQAGAQDLSLQEKETEISVEQSSTDASGSPKNAIWMIKLSFGTTLLLLVM</sequence>
<dbReference type="InterPro" id="IPR051170">
    <property type="entry name" value="Neural/epithelial_adhesion"/>
</dbReference>
<dbReference type="EMBL" id="JAFNEN010000917">
    <property type="protein sequence ID" value="KAG8176126.1"/>
    <property type="molecule type" value="Genomic_DNA"/>
</dbReference>
<dbReference type="GO" id="GO:0005886">
    <property type="term" value="C:plasma membrane"/>
    <property type="evidence" value="ECO:0007669"/>
    <property type="project" value="UniProtKB-SubCell"/>
</dbReference>
<evidence type="ECO:0000256" key="8">
    <source>
        <dbReference type="ARBA" id="ARBA00023319"/>
    </source>
</evidence>
<organism evidence="11 12">
    <name type="scientific">Oedothorax gibbosus</name>
    <dbReference type="NCBI Taxonomy" id="931172"/>
    <lineage>
        <taxon>Eukaryota</taxon>
        <taxon>Metazoa</taxon>
        <taxon>Ecdysozoa</taxon>
        <taxon>Arthropoda</taxon>
        <taxon>Chelicerata</taxon>
        <taxon>Arachnida</taxon>
        <taxon>Araneae</taxon>
        <taxon>Araneomorphae</taxon>
        <taxon>Entelegynae</taxon>
        <taxon>Araneoidea</taxon>
        <taxon>Linyphiidae</taxon>
        <taxon>Erigoninae</taxon>
        <taxon>Oedothorax</taxon>
    </lineage>
</organism>
<keyword evidence="3 9" id="KW-0732">Signal</keyword>
<feature type="domain" description="Ig-like" evidence="10">
    <location>
        <begin position="133"/>
        <end position="217"/>
    </location>
</feature>
<dbReference type="InterPro" id="IPR013106">
    <property type="entry name" value="Ig_V-set"/>
</dbReference>
<name>A0AAV6TXC9_9ARAC</name>
<keyword evidence="4" id="KW-0677">Repeat</keyword>
<dbReference type="Gene3D" id="2.60.40.10">
    <property type="entry name" value="Immunoglobulins"/>
    <property type="match status" value="3"/>
</dbReference>
<dbReference type="InterPro" id="IPR013783">
    <property type="entry name" value="Ig-like_fold"/>
</dbReference>
<dbReference type="PROSITE" id="PS50835">
    <property type="entry name" value="IG_LIKE"/>
    <property type="match status" value="3"/>
</dbReference>
<evidence type="ECO:0000256" key="9">
    <source>
        <dbReference type="SAM" id="SignalP"/>
    </source>
</evidence>
<evidence type="ECO:0000256" key="4">
    <source>
        <dbReference type="ARBA" id="ARBA00022737"/>
    </source>
</evidence>
<feature type="domain" description="Ig-like" evidence="10">
    <location>
        <begin position="28"/>
        <end position="116"/>
    </location>
</feature>
<keyword evidence="5" id="KW-0472">Membrane</keyword>
<dbReference type="InterPro" id="IPR036179">
    <property type="entry name" value="Ig-like_dom_sf"/>
</dbReference>
<evidence type="ECO:0000313" key="12">
    <source>
        <dbReference type="Proteomes" id="UP000827092"/>
    </source>
</evidence>
<dbReference type="GO" id="GO:0043005">
    <property type="term" value="C:neuron projection"/>
    <property type="evidence" value="ECO:0007669"/>
    <property type="project" value="TreeGrafter"/>
</dbReference>